<dbReference type="EMBL" id="BMGM01000001">
    <property type="protein sequence ID" value="GGE24834.1"/>
    <property type="molecule type" value="Genomic_DNA"/>
</dbReference>
<evidence type="ECO:0000313" key="3">
    <source>
        <dbReference type="Proteomes" id="UP000599179"/>
    </source>
</evidence>
<dbReference type="SUPFAM" id="SSF52266">
    <property type="entry name" value="SGNH hydrolase"/>
    <property type="match status" value="1"/>
</dbReference>
<gene>
    <name evidence="2" type="ORF">GCM10010832_01970</name>
</gene>
<dbReference type="RefSeq" id="WP_188457208.1">
    <property type="nucleotide sequence ID" value="NZ_BMGM01000001.1"/>
</dbReference>
<feature type="domain" description="GSCFA" evidence="1">
    <location>
        <begin position="22"/>
        <end position="255"/>
    </location>
</feature>
<name>A0ABQ1SBC8_9FLAO</name>
<accession>A0ABQ1SBC8</accession>
<proteinExistence type="predicted"/>
<evidence type="ECO:0000313" key="2">
    <source>
        <dbReference type="EMBL" id="GGE24834.1"/>
    </source>
</evidence>
<keyword evidence="3" id="KW-1185">Reference proteome</keyword>
<organism evidence="2 3">
    <name type="scientific">Psychroflexus planctonicus</name>
    <dbReference type="NCBI Taxonomy" id="1526575"/>
    <lineage>
        <taxon>Bacteria</taxon>
        <taxon>Pseudomonadati</taxon>
        <taxon>Bacteroidota</taxon>
        <taxon>Flavobacteriia</taxon>
        <taxon>Flavobacteriales</taxon>
        <taxon>Flavobacteriaceae</taxon>
        <taxon>Psychroflexus</taxon>
    </lineage>
</organism>
<sequence>MKLTTPISVQSPDLPLTYGSQFFNIGSCFANHLANKLKHFGFHTQQNPVGILFHPFAIQQFCKWLDDEPIDEHLFVEDNGIWKSLQAHSQVYAETQLELKTNLKQQIEASRNYLAKTDSIFITYGTAFAYQHLSTQKYVANCQKQKAALFQKELIKVEALVEAIQKSIDTFLNFTKAKVYISVSPVRHAKDGFVENNRSKAHLLTAVHEVISKNKQVSYFPAYEIVLDELRDYRFYDRDLLHPDPLAVDYVWEKFSHAFFDEATLQSMKKVNQFRKFSSHRPMQQSPDAEVSHQAKLGPMRQELLTLEPRLQLD</sequence>
<comment type="caution">
    <text evidence="2">The sequence shown here is derived from an EMBL/GenBank/DDBJ whole genome shotgun (WGS) entry which is preliminary data.</text>
</comment>
<dbReference type="Pfam" id="PF08885">
    <property type="entry name" value="GSCFA"/>
    <property type="match status" value="1"/>
</dbReference>
<protein>
    <recommendedName>
        <fullName evidence="1">GSCFA domain-containing protein</fullName>
    </recommendedName>
</protein>
<dbReference type="Proteomes" id="UP000599179">
    <property type="component" value="Unassembled WGS sequence"/>
</dbReference>
<evidence type="ECO:0000259" key="1">
    <source>
        <dbReference type="Pfam" id="PF08885"/>
    </source>
</evidence>
<dbReference type="InterPro" id="IPR014982">
    <property type="entry name" value="GSCFA"/>
</dbReference>
<reference evidence="3" key="1">
    <citation type="journal article" date="2019" name="Int. J. Syst. Evol. Microbiol.">
        <title>The Global Catalogue of Microorganisms (GCM) 10K type strain sequencing project: providing services to taxonomists for standard genome sequencing and annotation.</title>
        <authorList>
            <consortium name="The Broad Institute Genomics Platform"/>
            <consortium name="The Broad Institute Genome Sequencing Center for Infectious Disease"/>
            <person name="Wu L."/>
            <person name="Ma J."/>
        </authorList>
    </citation>
    <scope>NUCLEOTIDE SEQUENCE [LARGE SCALE GENOMIC DNA]</scope>
    <source>
        <strain evidence="3">CGMCC 1.12931</strain>
    </source>
</reference>